<evidence type="ECO:0000256" key="1">
    <source>
        <dbReference type="SAM" id="MobiDB-lite"/>
    </source>
</evidence>
<gene>
    <name evidence="3" type="ORF">DFH08DRAFT_1000490</name>
</gene>
<evidence type="ECO:0008006" key="5">
    <source>
        <dbReference type="Google" id="ProtNLM"/>
    </source>
</evidence>
<keyword evidence="2" id="KW-0812">Transmembrane</keyword>
<evidence type="ECO:0000313" key="3">
    <source>
        <dbReference type="EMBL" id="KAJ7348557.1"/>
    </source>
</evidence>
<dbReference type="AlphaFoldDB" id="A0AAD7A336"/>
<comment type="caution">
    <text evidence="3">The sequence shown here is derived from an EMBL/GenBank/DDBJ whole genome shotgun (WGS) entry which is preliminary data.</text>
</comment>
<feature type="region of interest" description="Disordered" evidence="1">
    <location>
        <begin position="362"/>
        <end position="383"/>
    </location>
</feature>
<keyword evidence="2" id="KW-0472">Membrane</keyword>
<feature type="region of interest" description="Disordered" evidence="1">
    <location>
        <begin position="306"/>
        <end position="328"/>
    </location>
</feature>
<feature type="compositionally biased region" description="Polar residues" evidence="1">
    <location>
        <begin position="364"/>
        <end position="383"/>
    </location>
</feature>
<protein>
    <recommendedName>
        <fullName evidence="5">Transmembrane protein</fullName>
    </recommendedName>
</protein>
<feature type="transmembrane region" description="Helical" evidence="2">
    <location>
        <begin position="102"/>
        <end position="126"/>
    </location>
</feature>
<dbReference type="EMBL" id="JARIHO010000017">
    <property type="protein sequence ID" value="KAJ7348557.1"/>
    <property type="molecule type" value="Genomic_DNA"/>
</dbReference>
<evidence type="ECO:0000256" key="2">
    <source>
        <dbReference type="SAM" id="Phobius"/>
    </source>
</evidence>
<keyword evidence="2" id="KW-1133">Transmembrane helix</keyword>
<accession>A0AAD7A336</accession>
<organism evidence="3 4">
    <name type="scientific">Mycena albidolilacea</name>
    <dbReference type="NCBI Taxonomy" id="1033008"/>
    <lineage>
        <taxon>Eukaryota</taxon>
        <taxon>Fungi</taxon>
        <taxon>Dikarya</taxon>
        <taxon>Basidiomycota</taxon>
        <taxon>Agaricomycotina</taxon>
        <taxon>Agaricomycetes</taxon>
        <taxon>Agaricomycetidae</taxon>
        <taxon>Agaricales</taxon>
        <taxon>Marasmiineae</taxon>
        <taxon>Mycenaceae</taxon>
        <taxon>Mycena</taxon>
    </lineage>
</organism>
<sequence length="383" mass="39832">MITSFPSTTGVDNLASPAPPIQAPTGFSTVPLPSTPTTSLDFASTSLLTHLGLGVATAPGSLSGSLFTTTMVYTSDGHVYTTVSTGVLGTGRPVPHDFAHNVGAIIGVAIGGVVALILIVLAAFCACQRFRPRAHREFMLYGAAKGLRHPRGAWRSPIDGDSVYSLVSESVDDHGDTSLLEAESGMREVRASQNYWGSAPPFLDAADISSSHAPDSFTQTPDLISMQDAIWVPTPPSSLSIPALLAADGGRPSDLSIPSRSSLLNPPLAPSMSTVALPSPTTPQPEWPGLRGSITQSLPLVAEPLPSAAEPTTPLADPLPSPATTEEPHVAEGLLRPSLTVLQSHSSRTFDDHVDYSRLIGAQRTGSGNTFDTTSSKAVSSVQ</sequence>
<evidence type="ECO:0000313" key="4">
    <source>
        <dbReference type="Proteomes" id="UP001218218"/>
    </source>
</evidence>
<reference evidence="3" key="1">
    <citation type="submission" date="2023-03" db="EMBL/GenBank/DDBJ databases">
        <title>Massive genome expansion in bonnet fungi (Mycena s.s.) driven by repeated elements and novel gene families across ecological guilds.</title>
        <authorList>
            <consortium name="Lawrence Berkeley National Laboratory"/>
            <person name="Harder C.B."/>
            <person name="Miyauchi S."/>
            <person name="Viragh M."/>
            <person name="Kuo A."/>
            <person name="Thoen E."/>
            <person name="Andreopoulos B."/>
            <person name="Lu D."/>
            <person name="Skrede I."/>
            <person name="Drula E."/>
            <person name="Henrissat B."/>
            <person name="Morin E."/>
            <person name="Kohler A."/>
            <person name="Barry K."/>
            <person name="LaButti K."/>
            <person name="Morin E."/>
            <person name="Salamov A."/>
            <person name="Lipzen A."/>
            <person name="Mereny Z."/>
            <person name="Hegedus B."/>
            <person name="Baldrian P."/>
            <person name="Stursova M."/>
            <person name="Weitz H."/>
            <person name="Taylor A."/>
            <person name="Grigoriev I.V."/>
            <person name="Nagy L.G."/>
            <person name="Martin F."/>
            <person name="Kauserud H."/>
        </authorList>
    </citation>
    <scope>NUCLEOTIDE SEQUENCE</scope>
    <source>
        <strain evidence="3">CBHHK002</strain>
    </source>
</reference>
<keyword evidence="4" id="KW-1185">Reference proteome</keyword>
<proteinExistence type="predicted"/>
<dbReference type="Proteomes" id="UP001218218">
    <property type="component" value="Unassembled WGS sequence"/>
</dbReference>
<name>A0AAD7A336_9AGAR</name>